<dbReference type="AlphaFoldDB" id="A0A841HCH5"/>
<dbReference type="InterPro" id="IPR002792">
    <property type="entry name" value="TRAM_dom"/>
</dbReference>
<comment type="caution">
    <text evidence="3">The sequence shown here is derived from an EMBL/GenBank/DDBJ whole genome shotgun (WGS) entry which is preliminary data.</text>
</comment>
<evidence type="ECO:0000256" key="1">
    <source>
        <dbReference type="SAM" id="MobiDB-lite"/>
    </source>
</evidence>
<gene>
    <name evidence="3" type="ORF">HNR49_001512</name>
</gene>
<dbReference type="RefSeq" id="WP_010902750.1">
    <property type="nucleotide sequence ID" value="NZ_JACHGX010000004.1"/>
</dbReference>
<evidence type="ECO:0000313" key="3">
    <source>
        <dbReference type="EMBL" id="MBB6090139.1"/>
    </source>
</evidence>
<name>A0A841HCH5_HALSI</name>
<proteinExistence type="predicted"/>
<dbReference type="OMA" id="EFTEHHT"/>
<evidence type="ECO:0000259" key="2">
    <source>
        <dbReference type="PROSITE" id="PS50926"/>
    </source>
</evidence>
<organism evidence="3 4">
    <name type="scientific">Halobacterium salinarum</name>
    <name type="common">Halobacterium halobium</name>
    <dbReference type="NCBI Taxonomy" id="2242"/>
    <lineage>
        <taxon>Archaea</taxon>
        <taxon>Methanobacteriati</taxon>
        <taxon>Methanobacteriota</taxon>
        <taxon>Stenosarchaea group</taxon>
        <taxon>Halobacteria</taxon>
        <taxon>Halobacteriales</taxon>
        <taxon>Halobacteriaceae</taxon>
        <taxon>Halobacterium</taxon>
    </lineage>
</organism>
<dbReference type="InterPro" id="IPR012340">
    <property type="entry name" value="NA-bd_OB-fold"/>
</dbReference>
<feature type="domain" description="TRAM" evidence="2">
    <location>
        <begin position="46"/>
        <end position="112"/>
    </location>
</feature>
<dbReference type="EMBL" id="JACHGX010000004">
    <property type="protein sequence ID" value="MBB6090139.1"/>
    <property type="molecule type" value="Genomic_DNA"/>
</dbReference>
<accession>A0A841HCH5</accession>
<dbReference type="PROSITE" id="PS50926">
    <property type="entry name" value="TRAM"/>
    <property type="match status" value="1"/>
</dbReference>
<sequence>MNTIMIGAGAAVLCLLAVGVVWRRRSGSSAGQSQRAHRDAQQRTPPVSLGETYEFGVTEFTDHHSGDRVAVAKVEGFVVFTTDVPAGVSPGDVIQATITSFNRNETSADAIFAGRP</sequence>
<dbReference type="Gene3D" id="2.40.50.140">
    <property type="entry name" value="Nucleic acid-binding proteins"/>
    <property type="match status" value="1"/>
</dbReference>
<dbReference type="GeneID" id="68693845"/>
<reference evidence="3" key="1">
    <citation type="submission" date="2020-08" db="EMBL/GenBank/DDBJ databases">
        <title>Genomic Encyclopedia of Type Strains, Phase IV (KMG-IV): sequencing the most valuable type-strain genomes for metagenomic binning, comparative biology and taxonomic classification.</title>
        <authorList>
            <person name="Goeker M."/>
        </authorList>
    </citation>
    <scope>NUCLEOTIDE SEQUENCE</scope>
    <source>
        <strain evidence="3">DSM 669</strain>
    </source>
</reference>
<protein>
    <submittedName>
        <fullName evidence="3">Putative RNA-binding protein with TRAM domain</fullName>
    </submittedName>
</protein>
<evidence type="ECO:0000313" key="4">
    <source>
        <dbReference type="Proteomes" id="UP000642919"/>
    </source>
</evidence>
<feature type="region of interest" description="Disordered" evidence="1">
    <location>
        <begin position="27"/>
        <end position="48"/>
    </location>
</feature>
<dbReference type="Proteomes" id="UP000642919">
    <property type="component" value="Unassembled WGS sequence"/>
</dbReference>